<comment type="similarity">
    <text evidence="1 5 6">Belongs to the peptidase S8 family.</text>
</comment>
<dbReference type="PROSITE" id="PS51318">
    <property type="entry name" value="TAT"/>
    <property type="match status" value="1"/>
</dbReference>
<feature type="active site" description="Charge relay system" evidence="5">
    <location>
        <position position="364"/>
    </location>
</feature>
<keyword evidence="4 5" id="KW-0720">Serine protease</keyword>
<keyword evidence="10" id="KW-1185">Reference proteome</keyword>
<dbReference type="OrthoDB" id="9798386at2"/>
<dbReference type="EMBL" id="POTX01000001">
    <property type="protein sequence ID" value="PZG01197.1"/>
    <property type="molecule type" value="Genomic_DNA"/>
</dbReference>
<dbReference type="GO" id="GO:0006508">
    <property type="term" value="P:proteolysis"/>
    <property type="evidence" value="ECO:0007669"/>
    <property type="project" value="UniProtKB-KW"/>
</dbReference>
<feature type="active site" description="Charge relay system" evidence="5">
    <location>
        <position position="212"/>
    </location>
</feature>
<evidence type="ECO:0000256" key="1">
    <source>
        <dbReference type="ARBA" id="ARBA00011073"/>
    </source>
</evidence>
<dbReference type="Gene3D" id="3.30.70.80">
    <property type="entry name" value="Peptidase S8 propeptide/proteinase inhibitor I9"/>
    <property type="match status" value="1"/>
</dbReference>
<dbReference type="InterPro" id="IPR015500">
    <property type="entry name" value="Peptidase_S8_subtilisin-rel"/>
</dbReference>
<evidence type="ECO:0000313" key="9">
    <source>
        <dbReference type="EMBL" id="PZG01197.1"/>
    </source>
</evidence>
<evidence type="ECO:0008006" key="11">
    <source>
        <dbReference type="Google" id="ProtNLM"/>
    </source>
</evidence>
<dbReference type="PROSITE" id="PS51892">
    <property type="entry name" value="SUBTILASE"/>
    <property type="match status" value="1"/>
</dbReference>
<dbReference type="InterPro" id="IPR006311">
    <property type="entry name" value="TAT_signal"/>
</dbReference>
<keyword evidence="2 5" id="KW-0645">Protease</keyword>
<dbReference type="Proteomes" id="UP000248627">
    <property type="component" value="Unassembled WGS sequence"/>
</dbReference>
<evidence type="ECO:0000256" key="4">
    <source>
        <dbReference type="ARBA" id="ARBA00022825"/>
    </source>
</evidence>
<dbReference type="PANTHER" id="PTHR43806:SF11">
    <property type="entry name" value="CEREVISIN-RELATED"/>
    <property type="match status" value="1"/>
</dbReference>
<dbReference type="InterPro" id="IPR034193">
    <property type="entry name" value="PCSK9_ProteinaseK-like"/>
</dbReference>
<dbReference type="SUPFAM" id="SSF54897">
    <property type="entry name" value="Protease propeptides/inhibitors"/>
    <property type="match status" value="1"/>
</dbReference>
<dbReference type="FunFam" id="3.40.50.200:FF:000014">
    <property type="entry name" value="Proteinase K"/>
    <property type="match status" value="1"/>
</dbReference>
<protein>
    <recommendedName>
        <fullName evidence="11">Peptidase inhibitor I9</fullName>
    </recommendedName>
</protein>
<evidence type="ECO:0000256" key="2">
    <source>
        <dbReference type="ARBA" id="ARBA00022670"/>
    </source>
</evidence>
<dbReference type="SUPFAM" id="SSF52743">
    <property type="entry name" value="Subtilisin-like"/>
    <property type="match status" value="1"/>
</dbReference>
<dbReference type="InterPro" id="IPR010259">
    <property type="entry name" value="S8pro/Inhibitor_I9"/>
</dbReference>
<dbReference type="PANTHER" id="PTHR43806">
    <property type="entry name" value="PEPTIDASE S8"/>
    <property type="match status" value="1"/>
</dbReference>
<evidence type="ECO:0000313" key="10">
    <source>
        <dbReference type="Proteomes" id="UP000248627"/>
    </source>
</evidence>
<dbReference type="Gene3D" id="3.40.50.200">
    <property type="entry name" value="Peptidase S8/S53 domain"/>
    <property type="match status" value="1"/>
</dbReference>
<feature type="active site" description="Charge relay system" evidence="5">
    <location>
        <position position="179"/>
    </location>
</feature>
<dbReference type="AlphaFoldDB" id="A0A2W2DVH9"/>
<feature type="domain" description="Inhibitor I9" evidence="8">
    <location>
        <begin position="73"/>
        <end position="138"/>
    </location>
</feature>
<organism evidence="9 10">
    <name type="scientific">Micromonospora endophytica</name>
    <dbReference type="NCBI Taxonomy" id="515350"/>
    <lineage>
        <taxon>Bacteria</taxon>
        <taxon>Bacillati</taxon>
        <taxon>Actinomycetota</taxon>
        <taxon>Actinomycetes</taxon>
        <taxon>Micromonosporales</taxon>
        <taxon>Micromonosporaceae</taxon>
        <taxon>Micromonospora</taxon>
    </lineage>
</organism>
<dbReference type="InterPro" id="IPR022398">
    <property type="entry name" value="Peptidase_S8_His-AS"/>
</dbReference>
<keyword evidence="3 5" id="KW-0378">Hydrolase</keyword>
<dbReference type="Pfam" id="PF00082">
    <property type="entry name" value="Peptidase_S8"/>
    <property type="match status" value="1"/>
</dbReference>
<dbReference type="PROSITE" id="PS00138">
    <property type="entry name" value="SUBTILASE_SER"/>
    <property type="match status" value="1"/>
</dbReference>
<proteinExistence type="inferred from homology"/>
<name>A0A2W2DVH9_9ACTN</name>
<evidence type="ECO:0000256" key="5">
    <source>
        <dbReference type="PROSITE-ProRule" id="PRU01240"/>
    </source>
</evidence>
<sequence length="421" mass="42824">MRVRSAPAAATVGSGRSNHVRLTHLVTRRRLGTLGTAALAGALLATAGVNPAAATPTGTVLGADLSTAVAGSYIVVLKDGQQLTRSRAEGLTTRHSGRVDRIYGRTVNGYSATLTERAARRLAADPAVAYVEQDQRVQALATQTNPPSWGLDRIDQRNLPLNQSFTYGPSNGVRIYVVDTGVRITHQDFGGRAVHGYDAVDNDFNTDDGNGHGTFVASVAAGSAYGVAKNATIVGVRVLNNSGSGTTAGVIAGVDWVTANATRPAVANLSLGGGASTTLDAAVRRSINAGITYTIAAGNSGVPATGTSPARVTEALTVGATDRTDTRPTWSNYGTALDLFAPGVSITAAWRTSDTATYTGSGTSFAAPHVAGAAAIYLRNNPSAAPAAVNAAIVAAATPNVVINPGAGSPNRLLYIGTFGS</sequence>
<feature type="domain" description="Peptidase S8/S53" evidence="7">
    <location>
        <begin position="171"/>
        <end position="400"/>
    </location>
</feature>
<dbReference type="InterPro" id="IPR000209">
    <property type="entry name" value="Peptidase_S8/S53_dom"/>
</dbReference>
<dbReference type="InterPro" id="IPR037045">
    <property type="entry name" value="S8pro/Inhibitor_I9_sf"/>
</dbReference>
<dbReference type="InterPro" id="IPR036852">
    <property type="entry name" value="Peptidase_S8/S53_dom_sf"/>
</dbReference>
<dbReference type="InterPro" id="IPR023827">
    <property type="entry name" value="Peptidase_S8_Asp-AS"/>
</dbReference>
<dbReference type="PRINTS" id="PR00723">
    <property type="entry name" value="SUBTILISIN"/>
</dbReference>
<dbReference type="GO" id="GO:0004252">
    <property type="term" value="F:serine-type endopeptidase activity"/>
    <property type="evidence" value="ECO:0007669"/>
    <property type="project" value="UniProtKB-UniRule"/>
</dbReference>
<evidence type="ECO:0000256" key="3">
    <source>
        <dbReference type="ARBA" id="ARBA00022801"/>
    </source>
</evidence>
<dbReference type="GO" id="GO:0005615">
    <property type="term" value="C:extracellular space"/>
    <property type="evidence" value="ECO:0007669"/>
    <property type="project" value="TreeGrafter"/>
</dbReference>
<evidence type="ECO:0000259" key="8">
    <source>
        <dbReference type="Pfam" id="PF05922"/>
    </source>
</evidence>
<dbReference type="PROSITE" id="PS00137">
    <property type="entry name" value="SUBTILASE_HIS"/>
    <property type="match status" value="1"/>
</dbReference>
<dbReference type="InterPro" id="IPR050131">
    <property type="entry name" value="Peptidase_S8_subtilisin-like"/>
</dbReference>
<dbReference type="Pfam" id="PF05922">
    <property type="entry name" value="Inhibitor_I9"/>
    <property type="match status" value="1"/>
</dbReference>
<dbReference type="PROSITE" id="PS00136">
    <property type="entry name" value="SUBTILASE_ASP"/>
    <property type="match status" value="1"/>
</dbReference>
<dbReference type="CDD" id="cd04077">
    <property type="entry name" value="Peptidases_S8_PCSK9_ProteinaseK_like"/>
    <property type="match status" value="1"/>
</dbReference>
<evidence type="ECO:0000259" key="7">
    <source>
        <dbReference type="Pfam" id="PF00082"/>
    </source>
</evidence>
<reference evidence="9 10" key="1">
    <citation type="submission" date="2018-01" db="EMBL/GenBank/DDBJ databases">
        <title>Draft genome sequence of Jishengella endophytica.</title>
        <authorList>
            <person name="Sahin N."/>
            <person name="Ay H."/>
            <person name="Saygin H."/>
        </authorList>
    </citation>
    <scope>NUCLEOTIDE SEQUENCE [LARGE SCALE GENOMIC DNA]</scope>
    <source>
        <strain evidence="9 10">DSM 45430</strain>
    </source>
</reference>
<dbReference type="InterPro" id="IPR023828">
    <property type="entry name" value="Peptidase_S8_Ser-AS"/>
</dbReference>
<evidence type="ECO:0000256" key="6">
    <source>
        <dbReference type="RuleBase" id="RU003355"/>
    </source>
</evidence>
<comment type="caution">
    <text evidence="9">The sequence shown here is derived from an EMBL/GenBank/DDBJ whole genome shotgun (WGS) entry which is preliminary data.</text>
</comment>
<accession>A0A2W2DVH9</accession>
<gene>
    <name evidence="9" type="ORF">C1I93_00325</name>
</gene>